<accession>A0A7K0BVE0</accession>
<dbReference type="EMBL" id="WEGH01000002">
    <property type="protein sequence ID" value="MQY05036.1"/>
    <property type="molecule type" value="Genomic_DNA"/>
</dbReference>
<dbReference type="InterPro" id="IPR043519">
    <property type="entry name" value="NT_sf"/>
</dbReference>
<dbReference type="Proteomes" id="UP000487268">
    <property type="component" value="Unassembled WGS sequence"/>
</dbReference>
<dbReference type="SUPFAM" id="SSF81301">
    <property type="entry name" value="Nucleotidyltransferase"/>
    <property type="match status" value="1"/>
</dbReference>
<evidence type="ECO:0000313" key="3">
    <source>
        <dbReference type="EMBL" id="MQY05036.1"/>
    </source>
</evidence>
<dbReference type="RefSeq" id="WP_153533161.1">
    <property type="nucleotide sequence ID" value="NZ_WEGH01000002.1"/>
</dbReference>
<organism evidence="3 4">
    <name type="scientific">Actinomadura macrotermitis</name>
    <dbReference type="NCBI Taxonomy" id="2585200"/>
    <lineage>
        <taxon>Bacteria</taxon>
        <taxon>Bacillati</taxon>
        <taxon>Actinomycetota</taxon>
        <taxon>Actinomycetes</taxon>
        <taxon>Streptosporangiales</taxon>
        <taxon>Thermomonosporaceae</taxon>
        <taxon>Actinomadura</taxon>
    </lineage>
</organism>
<gene>
    <name evidence="3" type="ORF">ACRB68_30990</name>
</gene>
<dbReference type="Gene3D" id="3.30.460.10">
    <property type="entry name" value="Beta Polymerase, domain 2"/>
    <property type="match status" value="1"/>
</dbReference>
<sequence length="584" mass="64069">MDEPTDEHGPAGGWDRSLLLGEDRVRRLLESALERVTVPDSAAIVLEGSIAEGFGNATSDVDFLVIVPGSREYLTMPTVLFVDDRRVEVRIRSAAQIEAQNERLRAMTRRGARPSATEFEDLLNRAQRLSRAVPLRNRPLVESTRALMPYDEIIAMVRGWYGQFARRAARRAVALAALGRDELAMPWARTSLTYGAKHWAAGRGETYLGIKWTTAQFQRADPPPGMLERHTALTTPGPLALSPADYVKAAVDLLGDLGVTDVSADPGQIYLRRRRDVTTWQIGSRLHVIRRRRQVYAFGDEAERMWRSLSFHHPVPRLLADAPLPRERAGGLLAEFHRLGLIQVCWGGPDGSIIPAPVSAPLPVVRSPLLGIDGLALPPGTQIGLAPLTAERFAAAGMAQAWANVEVENAREDLLGAIKNAQWPVALSSAHRMLRYTAAVLLNAYGTFPHPAVEEAVYHVRELAGPPAELVAGMERLERLFIGDPSWPEHAETRQDELADLVDRVRAHLNTAHSRSFPLSFDSADGWHDTLEIGYDWVRLGAHLDATLPIEEARDLIASGGQQPHVAAEAESAAAGDDRVASGR</sequence>
<comment type="caution">
    <text evidence="3">The sequence shown here is derived from an EMBL/GenBank/DDBJ whole genome shotgun (WGS) entry which is preliminary data.</text>
</comment>
<dbReference type="InterPro" id="IPR002934">
    <property type="entry name" value="Polymerase_NTP_transf_dom"/>
</dbReference>
<keyword evidence="4" id="KW-1185">Reference proteome</keyword>
<feature type="region of interest" description="Disordered" evidence="1">
    <location>
        <begin position="559"/>
        <end position="584"/>
    </location>
</feature>
<evidence type="ECO:0000256" key="1">
    <source>
        <dbReference type="SAM" id="MobiDB-lite"/>
    </source>
</evidence>
<dbReference type="CDD" id="cd05403">
    <property type="entry name" value="NT_KNTase_like"/>
    <property type="match status" value="1"/>
</dbReference>
<protein>
    <recommendedName>
        <fullName evidence="2">Polymerase nucleotidyl transferase domain-containing protein</fullName>
    </recommendedName>
</protein>
<evidence type="ECO:0000259" key="2">
    <source>
        <dbReference type="Pfam" id="PF01909"/>
    </source>
</evidence>
<dbReference type="AlphaFoldDB" id="A0A7K0BVE0"/>
<dbReference type="Pfam" id="PF01909">
    <property type="entry name" value="NTP_transf_2"/>
    <property type="match status" value="1"/>
</dbReference>
<dbReference type="OrthoDB" id="3671040at2"/>
<proteinExistence type="predicted"/>
<reference evidence="3 4" key="1">
    <citation type="submission" date="2019-10" db="EMBL/GenBank/DDBJ databases">
        <title>Actinomadura rubteroloni sp. nov. and Actinomadura macrotermitis sp. nov., isolated from the gut of fungus growing-termite Macrotermes natalensis.</title>
        <authorList>
            <person name="Benndorf R."/>
            <person name="Martin K."/>
            <person name="Kuefner M."/>
            <person name="De Beer W."/>
            <person name="Kaster A.-K."/>
            <person name="Vollmers J."/>
            <person name="Poulsen M."/>
            <person name="Beemelmanns C."/>
        </authorList>
    </citation>
    <scope>NUCLEOTIDE SEQUENCE [LARGE SCALE GENOMIC DNA]</scope>
    <source>
        <strain evidence="3 4">RB68</strain>
    </source>
</reference>
<name>A0A7K0BVE0_9ACTN</name>
<evidence type="ECO:0000313" key="4">
    <source>
        <dbReference type="Proteomes" id="UP000487268"/>
    </source>
</evidence>
<dbReference type="GO" id="GO:0016779">
    <property type="term" value="F:nucleotidyltransferase activity"/>
    <property type="evidence" value="ECO:0007669"/>
    <property type="project" value="InterPro"/>
</dbReference>
<feature type="domain" description="Polymerase nucleotidyl transferase" evidence="2">
    <location>
        <begin position="26"/>
        <end position="89"/>
    </location>
</feature>